<feature type="compositionally biased region" description="Low complexity" evidence="6">
    <location>
        <begin position="194"/>
        <end position="208"/>
    </location>
</feature>
<dbReference type="InterPro" id="IPR015300">
    <property type="entry name" value="DNA-bd_pseudobarrel_sf"/>
</dbReference>
<protein>
    <submittedName>
        <fullName evidence="9">B3 domain-containing protein At2g36080-like</fullName>
    </submittedName>
</protein>
<accession>A0A6J1IY80</accession>
<keyword evidence="2" id="KW-0805">Transcription regulation</keyword>
<evidence type="ECO:0000256" key="6">
    <source>
        <dbReference type="SAM" id="MobiDB-lite"/>
    </source>
</evidence>
<organism evidence="8 9">
    <name type="scientific">Cucurbita maxima</name>
    <name type="common">Pumpkin</name>
    <name type="synonym">Winter squash</name>
    <dbReference type="NCBI Taxonomy" id="3661"/>
    <lineage>
        <taxon>Eukaryota</taxon>
        <taxon>Viridiplantae</taxon>
        <taxon>Streptophyta</taxon>
        <taxon>Embryophyta</taxon>
        <taxon>Tracheophyta</taxon>
        <taxon>Spermatophyta</taxon>
        <taxon>Magnoliopsida</taxon>
        <taxon>eudicotyledons</taxon>
        <taxon>Gunneridae</taxon>
        <taxon>Pentapetalae</taxon>
        <taxon>rosids</taxon>
        <taxon>fabids</taxon>
        <taxon>Cucurbitales</taxon>
        <taxon>Cucurbitaceae</taxon>
        <taxon>Cucurbiteae</taxon>
        <taxon>Cucurbita</taxon>
    </lineage>
</organism>
<name>A0A6J1IY80_CUCMA</name>
<evidence type="ECO:0000313" key="9">
    <source>
        <dbReference type="RefSeq" id="XP_022983057.1"/>
    </source>
</evidence>
<feature type="domain" description="TF-B3" evidence="7">
    <location>
        <begin position="41"/>
        <end position="154"/>
    </location>
</feature>
<dbReference type="AlphaFoldDB" id="A0A6J1IY80"/>
<evidence type="ECO:0000259" key="7">
    <source>
        <dbReference type="PROSITE" id="PS50863"/>
    </source>
</evidence>
<keyword evidence="5" id="KW-0539">Nucleus</keyword>
<dbReference type="Proteomes" id="UP000504608">
    <property type="component" value="Unplaced"/>
</dbReference>
<evidence type="ECO:0000313" key="8">
    <source>
        <dbReference type="Proteomes" id="UP000504608"/>
    </source>
</evidence>
<evidence type="ECO:0000256" key="4">
    <source>
        <dbReference type="ARBA" id="ARBA00023163"/>
    </source>
</evidence>
<dbReference type="InterPro" id="IPR003340">
    <property type="entry name" value="B3_DNA-bd"/>
</dbReference>
<dbReference type="PANTHER" id="PTHR31140:SF70">
    <property type="entry name" value="B3 DOMAIN-CONTAINING PROTEIN OS11G0156000"/>
    <property type="match status" value="1"/>
</dbReference>
<proteinExistence type="predicted"/>
<evidence type="ECO:0000256" key="5">
    <source>
        <dbReference type="ARBA" id="ARBA00023242"/>
    </source>
</evidence>
<dbReference type="PROSITE" id="PS50863">
    <property type="entry name" value="B3"/>
    <property type="match status" value="1"/>
</dbReference>
<dbReference type="KEGG" id="cmax:111481716"/>
<dbReference type="SMART" id="SM01019">
    <property type="entry name" value="B3"/>
    <property type="match status" value="1"/>
</dbReference>
<keyword evidence="3" id="KW-0238">DNA-binding</keyword>
<dbReference type="OrthoDB" id="2020802at2759"/>
<dbReference type="GO" id="GO:0003700">
    <property type="term" value="F:DNA-binding transcription factor activity"/>
    <property type="evidence" value="ECO:0007669"/>
    <property type="project" value="InterPro"/>
</dbReference>
<dbReference type="Pfam" id="PF02362">
    <property type="entry name" value="B3"/>
    <property type="match status" value="1"/>
</dbReference>
<feature type="region of interest" description="Disordered" evidence="6">
    <location>
        <begin position="188"/>
        <end position="208"/>
    </location>
</feature>
<evidence type="ECO:0000256" key="1">
    <source>
        <dbReference type="ARBA" id="ARBA00004123"/>
    </source>
</evidence>
<dbReference type="GO" id="GO:0005634">
    <property type="term" value="C:nucleus"/>
    <property type="evidence" value="ECO:0007669"/>
    <property type="project" value="UniProtKB-SubCell"/>
</dbReference>
<sequence length="284" mass="31698">MSINHFSQDFHQPLFSSPHLPIMLSNNPKSSLSDNLKQPMFEKPLTPSDVGKLNRLVIPKQYAERYFPLSPSSSAAAAATAHSADKALLLTFEDESGKLWRFRYSYWNSSQSYVLTKGWSRFVKEKRLDAGDCVVFERHRSDGDRLFIGWKRRSAPSPAETAVAPSGSGGGCWTRMFYSANPYPSHHHLPSPPYQSSGSTLQESSVQSQTVSVGNSKILRLFGVDLECQTDMSEPEPPSTVGGVSSMSGRDPTRHIFYSHYSSAVPHHMDFTFPQDVKQTKYQG</sequence>
<gene>
    <name evidence="9" type="primary">LOC111481716</name>
</gene>
<dbReference type="PANTHER" id="PTHR31140">
    <property type="entry name" value="B3 DOMAIN-CONTAINING TRANSCRIPTION FACTOR ABI3"/>
    <property type="match status" value="1"/>
</dbReference>
<keyword evidence="4" id="KW-0804">Transcription</keyword>
<dbReference type="RefSeq" id="XP_022983057.1">
    <property type="nucleotide sequence ID" value="XM_023127289.1"/>
</dbReference>
<keyword evidence="8" id="KW-1185">Reference proteome</keyword>
<dbReference type="SUPFAM" id="SSF101936">
    <property type="entry name" value="DNA-binding pseudobarrel domain"/>
    <property type="match status" value="1"/>
</dbReference>
<evidence type="ECO:0000256" key="3">
    <source>
        <dbReference type="ARBA" id="ARBA00023125"/>
    </source>
</evidence>
<evidence type="ECO:0000256" key="2">
    <source>
        <dbReference type="ARBA" id="ARBA00023015"/>
    </source>
</evidence>
<dbReference type="CDD" id="cd10017">
    <property type="entry name" value="B3_DNA"/>
    <property type="match status" value="1"/>
</dbReference>
<dbReference type="GeneID" id="111481716"/>
<reference evidence="9" key="1">
    <citation type="submission" date="2025-08" db="UniProtKB">
        <authorList>
            <consortium name="RefSeq"/>
        </authorList>
    </citation>
    <scope>IDENTIFICATION</scope>
    <source>
        <tissue evidence="9">Young leaves</tissue>
    </source>
</reference>
<dbReference type="InterPro" id="IPR044800">
    <property type="entry name" value="LEC2-like"/>
</dbReference>
<dbReference type="Gene3D" id="2.40.330.10">
    <property type="entry name" value="DNA-binding pseudobarrel domain"/>
    <property type="match status" value="1"/>
</dbReference>
<comment type="subcellular location">
    <subcellularLocation>
        <location evidence="1">Nucleus</location>
    </subcellularLocation>
</comment>
<dbReference type="GO" id="GO:0003677">
    <property type="term" value="F:DNA binding"/>
    <property type="evidence" value="ECO:0007669"/>
    <property type="project" value="UniProtKB-KW"/>
</dbReference>